<dbReference type="SUPFAM" id="SSF52540">
    <property type="entry name" value="P-loop containing nucleoside triphosphate hydrolases"/>
    <property type="match status" value="1"/>
</dbReference>
<evidence type="ECO:0000313" key="3">
    <source>
        <dbReference type="Proteomes" id="UP000277896"/>
    </source>
</evidence>
<dbReference type="PANTHER" id="PTHR30121:SF6">
    <property type="entry name" value="SLR6007 PROTEIN"/>
    <property type="match status" value="1"/>
</dbReference>
<organism evidence="2 3">
    <name type="scientific">Lactiplantibacillus paraplantarum</name>
    <dbReference type="NCBI Taxonomy" id="60520"/>
    <lineage>
        <taxon>Bacteria</taxon>
        <taxon>Bacillati</taxon>
        <taxon>Bacillota</taxon>
        <taxon>Bacilli</taxon>
        <taxon>Lactobacillales</taxon>
        <taxon>Lactobacillaceae</taxon>
        <taxon>Lactiplantibacillus</taxon>
    </lineage>
</organism>
<proteinExistence type="predicted"/>
<reference evidence="2 3" key="1">
    <citation type="submission" date="2018-10" db="EMBL/GenBank/DDBJ databases">
        <title>Genome seuquencing of Lactobacillus species.</title>
        <authorList>
            <person name="Baek C."/>
            <person name="Yi H."/>
        </authorList>
    </citation>
    <scope>NUCLEOTIDE SEQUENCE [LARGE SCALE GENOMIC DNA]</scope>
    <source>
        <strain evidence="2 3">DSM 10667</strain>
    </source>
</reference>
<dbReference type="InterPro" id="IPR027417">
    <property type="entry name" value="P-loop_NTPase"/>
</dbReference>
<evidence type="ECO:0000259" key="1">
    <source>
        <dbReference type="Pfam" id="PF01935"/>
    </source>
</evidence>
<dbReference type="PANTHER" id="PTHR30121">
    <property type="entry name" value="UNCHARACTERIZED PROTEIN YJGR-RELATED"/>
    <property type="match status" value="1"/>
</dbReference>
<dbReference type="Gene3D" id="3.40.50.300">
    <property type="entry name" value="P-loop containing nucleotide triphosphate hydrolases"/>
    <property type="match status" value="2"/>
</dbReference>
<sequence length="1760" mass="200996">MHNMLREYYKFLGNRLIDWSQTITIQAGDRYVLNFENDDQVRQFMSVLSEFNDIHNFQLMAEQSGPNALAFDIDTDSHMQLVVVSTVEVTPDYLVNLRNRIGQQQGVWENTALLFVSNKVLDSINSGAKDIGRQGGPFNTGALKRNVQATVDKSEKLSKDDKDVLKFMVKTIYDGEQELTLMDFADVYGIIEKGELSDSDYIQMGYFQDQDLSTYSSKEERLAENHADYVNISLAHGFGDVRSRITKIVDGEKLISDLSGNNWQSVNYKQILAGKERLKQNKKISLVYDAEIMQGINEDMLIWDRPKGTSKAGQRTRYIIVFNDKHQNKLTVKFPFDATVQDKWITQSKINHKHYTVGTHKNQLVVDFSDLKTNEPESVKVRYRHHDIGSLGFTFNILILPFTDNKILGLRPYYRVKVKGEKKANLEIPSDMDELILGSGIQSKKLNVDKTSQLDNLMLGPNDQLKADLSQLSLDDDNESFTVTLGSVPLNFNVFDNDDNKIQPKSALDIERYRREHSYDGHYQNQRIIFGSEISSVFNNQKTFFDLEEKQINTETLIEDGAEISAQLTEKYRHLFGVLKKRMTLMSLINWDQEVIESVRDILAEVEQEITHTEDGVELPTEVRNISRIGEHWNSSHEVSYSPLNPMQLSYQLQVESDVHDEKLSRTLEQKLSPIHLVPFLKRNQLNYRAFTSENAPRWLCYSENNRSKFSRVSQAIITERLKDFKKHFNYLFDINPQSTYNIKFVNVTDEKPLIKSLVDYLYSEIEQVTKRRQSINEINPVNVYMLRASHDAVNSDFNGFYQLSNRDEFADFFTEPLKKNKEVSDEEVLELMKEKINVFYDFEPDEGFHITFYQFANELTLDGADRSNLEMNYSLNGVIGGTEYTSIQDSLKDGFGTKGLNDGDSAQVVHFAESWNELLVATAQKHVAMTHGMTLTNSIEEVDSRDFQAQFDKSNWVTVLNPEVKLDYFNKLSQDIYVIHYTDYTNSVNYESITLTKQVDQYRTILSENLPQNIKQRNSSSYIDNVIKTFNMINGEWLLRLVSHRQQKTTVKEKLSILAVSKEMLGILQRDDVIWVPLSLEEILRVSGSFVGESRSDAIFSAKSLGAKGKISDDLLFMGLKEDGAHYDVMFLPTEVKVGVNSSTVIDKAIEQVQHTAAVLNETLVKQQNFKAKFYLDFFMKLYFANAAKLYSNGEMDLTSFNGLMYAKQRIVQGDIEVNQSMLSCYHNKFIFSLKTGYTNRQIRIMDDYTSVEVPEDDAFSFAGQETQCIIDEIQNNHFGFDQHRLLTNEMLINDIETKSIQAEQAEVHTENDEAVPDSDNGEVEANEMTEAEALSYPGKHTTLQTVGDVFEPEGNEVSPNENQSHVSAKDEDTYNKLDEENDMLDEKEEIEATRRIRIGTIDGSTSKVYWEYGSDKLANRHMLITGKSGQGKTYFIQTLLLEFSKAKIDTVVIDYTDSYMPDQLDPTFKENVNQINQHIVLADGLPINPFAPQRFDIGTYHKLEDASGIAQRVAEVLDFVFSLGIQQKSRLVTVMTSGLEGDPNYTFATLKKTLLDSGESIDTKLYGRLQALLMRDPFTYKENFDWSNYFGTTGKTNIIQLSGYPASLQNAMIEFLLWDLINYAKLNSDKKLIYPIFLDEVQNLNFDKDSPTVKILREGRKFGFSGLFATQSLSSIKGEVDAIYNAAEQVHFLPPESQTKAVAKILSSDRVEQNKFEQELTTLKKGQCVVSGPGLVEKGDLAKQVNVVKIDDLASRLS</sequence>
<feature type="domain" description="Helicase HerA central" evidence="1">
    <location>
        <begin position="1398"/>
        <end position="1619"/>
    </location>
</feature>
<name>A0AAD0TPB1_9LACO</name>
<dbReference type="InterPro" id="IPR002789">
    <property type="entry name" value="HerA_central"/>
</dbReference>
<dbReference type="InterPro" id="IPR051162">
    <property type="entry name" value="T4SS_component"/>
</dbReference>
<gene>
    <name evidence="2" type="ORF">LP667_13735</name>
</gene>
<dbReference type="Pfam" id="PF01935">
    <property type="entry name" value="DUF87"/>
    <property type="match status" value="1"/>
</dbReference>
<dbReference type="REBASE" id="275454">
    <property type="entry name" value="Lpa10667DptHP"/>
</dbReference>
<dbReference type="Proteomes" id="UP000277896">
    <property type="component" value="Chromosome"/>
</dbReference>
<accession>A0AAD0TPB1</accession>
<evidence type="ECO:0000313" key="2">
    <source>
        <dbReference type="EMBL" id="AYJ39779.1"/>
    </source>
</evidence>
<dbReference type="EMBL" id="CP032744">
    <property type="protein sequence ID" value="AYJ39779.1"/>
    <property type="molecule type" value="Genomic_DNA"/>
</dbReference>
<protein>
    <submittedName>
        <fullName evidence="2">DUF87 domain-containing protein</fullName>
    </submittedName>
</protein>